<evidence type="ECO:0000256" key="1">
    <source>
        <dbReference type="SAM" id="MobiDB-lite"/>
    </source>
</evidence>
<evidence type="ECO:0000256" key="2">
    <source>
        <dbReference type="SAM" id="Phobius"/>
    </source>
</evidence>
<gene>
    <name evidence="3" type="ORF">OBBRIDRAFT_797345</name>
</gene>
<feature type="non-terminal residue" evidence="3">
    <location>
        <position position="1"/>
    </location>
</feature>
<protein>
    <submittedName>
        <fullName evidence="3">Uncharacterized protein</fullName>
    </submittedName>
</protein>
<feature type="transmembrane region" description="Helical" evidence="2">
    <location>
        <begin position="12"/>
        <end position="35"/>
    </location>
</feature>
<feature type="transmembrane region" description="Helical" evidence="2">
    <location>
        <begin position="208"/>
        <end position="228"/>
    </location>
</feature>
<sequence length="325" mass="36002">MALSLTEARILALFFTSICVGIHLVTLSMALWTLLVINPSREKRTNWLLVCASACMGIVGTLDISIDTALNIRVWTTGDLHLFTDVSLWMNKIKDADQCIQLLIGDAIMTYRCWVVFERRWQAAIVPLIIWTAACITSIIFVVRSASIDPTNGVNTSSLMPLTTSILSLTVALNVLCTSMITLRIWTISRSVRTYIQGHNTLSYVMRILIQSGVVYTAMAIVTLATIVAANLAVYITSDCLLQVTGITFNLIIVRFEENLTQRSAIESERSRSIPLSSLPSTKRVTTITPRPTVHIEVTRDTEMDKGSLSASLSRESKAQQSWSI</sequence>
<evidence type="ECO:0000313" key="4">
    <source>
        <dbReference type="Proteomes" id="UP000250043"/>
    </source>
</evidence>
<feature type="transmembrane region" description="Helical" evidence="2">
    <location>
        <begin position="47"/>
        <end position="66"/>
    </location>
</feature>
<dbReference type="OrthoDB" id="3357408at2759"/>
<feature type="transmembrane region" description="Helical" evidence="2">
    <location>
        <begin position="234"/>
        <end position="254"/>
    </location>
</feature>
<dbReference type="EMBL" id="KV722535">
    <property type="protein sequence ID" value="OCH86296.1"/>
    <property type="molecule type" value="Genomic_DNA"/>
</dbReference>
<proteinExistence type="predicted"/>
<feature type="compositionally biased region" description="Polar residues" evidence="1">
    <location>
        <begin position="309"/>
        <end position="325"/>
    </location>
</feature>
<keyword evidence="2" id="KW-0472">Membrane</keyword>
<evidence type="ECO:0000313" key="3">
    <source>
        <dbReference type="EMBL" id="OCH86296.1"/>
    </source>
</evidence>
<feature type="transmembrane region" description="Helical" evidence="2">
    <location>
        <begin position="166"/>
        <end position="187"/>
    </location>
</feature>
<dbReference type="Proteomes" id="UP000250043">
    <property type="component" value="Unassembled WGS sequence"/>
</dbReference>
<name>A0A8E2AKK6_9APHY</name>
<keyword evidence="2" id="KW-1133">Transmembrane helix</keyword>
<keyword evidence="2" id="KW-0812">Transmembrane</keyword>
<feature type="region of interest" description="Disordered" evidence="1">
    <location>
        <begin position="302"/>
        <end position="325"/>
    </location>
</feature>
<dbReference type="AlphaFoldDB" id="A0A8E2AKK6"/>
<feature type="transmembrane region" description="Helical" evidence="2">
    <location>
        <begin position="124"/>
        <end position="146"/>
    </location>
</feature>
<keyword evidence="4" id="KW-1185">Reference proteome</keyword>
<accession>A0A8E2AKK6</accession>
<reference evidence="3 4" key="1">
    <citation type="submission" date="2016-07" db="EMBL/GenBank/DDBJ databases">
        <title>Draft genome of the white-rot fungus Obba rivulosa 3A-2.</title>
        <authorList>
            <consortium name="DOE Joint Genome Institute"/>
            <person name="Miettinen O."/>
            <person name="Riley R."/>
            <person name="Acob R."/>
            <person name="Barry K."/>
            <person name="Cullen D."/>
            <person name="De Vries R."/>
            <person name="Hainaut M."/>
            <person name="Hatakka A."/>
            <person name="Henrissat B."/>
            <person name="Hilden K."/>
            <person name="Kuo R."/>
            <person name="Labutti K."/>
            <person name="Lipzen A."/>
            <person name="Makela M.R."/>
            <person name="Sandor L."/>
            <person name="Spatafora J.W."/>
            <person name="Grigoriev I.V."/>
            <person name="Hibbett D.S."/>
        </authorList>
    </citation>
    <scope>NUCLEOTIDE SEQUENCE [LARGE SCALE GENOMIC DNA]</scope>
    <source>
        <strain evidence="3 4">3A-2</strain>
    </source>
</reference>
<organism evidence="3 4">
    <name type="scientific">Obba rivulosa</name>
    <dbReference type="NCBI Taxonomy" id="1052685"/>
    <lineage>
        <taxon>Eukaryota</taxon>
        <taxon>Fungi</taxon>
        <taxon>Dikarya</taxon>
        <taxon>Basidiomycota</taxon>
        <taxon>Agaricomycotina</taxon>
        <taxon>Agaricomycetes</taxon>
        <taxon>Polyporales</taxon>
        <taxon>Gelatoporiaceae</taxon>
        <taxon>Obba</taxon>
    </lineage>
</organism>